<name>A0ABT8GEN8_9MICO</name>
<feature type="region of interest" description="Disordered" evidence="1">
    <location>
        <begin position="19"/>
        <end position="42"/>
    </location>
</feature>
<gene>
    <name evidence="2" type="ORF">QQX02_02175</name>
</gene>
<evidence type="ECO:0000256" key="1">
    <source>
        <dbReference type="SAM" id="MobiDB-lite"/>
    </source>
</evidence>
<comment type="caution">
    <text evidence="2">The sequence shown here is derived from an EMBL/GenBank/DDBJ whole genome shotgun (WGS) entry which is preliminary data.</text>
</comment>
<evidence type="ECO:0008006" key="4">
    <source>
        <dbReference type="Google" id="ProtNLM"/>
    </source>
</evidence>
<keyword evidence="3" id="KW-1185">Reference proteome</keyword>
<sequence length="201" mass="21342">MIAVVLAAATLTASSCSLTPDPVSAGSPSPTATSATPTPTSAPALSALTSGEIIESLPPLARTEDLLGAAVFARFYLDLSTRIFESDRDAVLFAHLSHPQCGTCVESLDTSNSARHTDATVEGGTYAWGDVYANPMGGQDDDGLWWVEEKVELTDMYTYSPEGVELDMQPGGQAIVISVVEFDDGYWQVHDVAVRLDDEQP</sequence>
<accession>A0ABT8GEN8</accession>
<protein>
    <recommendedName>
        <fullName evidence="4">Lipoprotein</fullName>
    </recommendedName>
</protein>
<dbReference type="EMBL" id="JAUHQA010000001">
    <property type="protein sequence ID" value="MDN4479734.1"/>
    <property type="molecule type" value="Genomic_DNA"/>
</dbReference>
<evidence type="ECO:0000313" key="2">
    <source>
        <dbReference type="EMBL" id="MDN4479734.1"/>
    </source>
</evidence>
<evidence type="ECO:0000313" key="3">
    <source>
        <dbReference type="Proteomes" id="UP001172708"/>
    </source>
</evidence>
<reference evidence="2" key="1">
    <citation type="submission" date="2023-06" db="EMBL/GenBank/DDBJ databases">
        <title>Egi l300058.</title>
        <authorList>
            <person name="Gao L."/>
            <person name="Fang B.-Z."/>
            <person name="Li W.-J."/>
        </authorList>
    </citation>
    <scope>NUCLEOTIDE SEQUENCE</scope>
    <source>
        <strain evidence="2">EGI L300058</strain>
    </source>
</reference>
<proteinExistence type="predicted"/>
<organism evidence="2 3">
    <name type="scientific">Demequina muriae</name>
    <dbReference type="NCBI Taxonomy" id="3051664"/>
    <lineage>
        <taxon>Bacteria</taxon>
        <taxon>Bacillati</taxon>
        <taxon>Actinomycetota</taxon>
        <taxon>Actinomycetes</taxon>
        <taxon>Micrococcales</taxon>
        <taxon>Demequinaceae</taxon>
        <taxon>Demequina</taxon>
    </lineage>
</organism>
<dbReference type="Proteomes" id="UP001172708">
    <property type="component" value="Unassembled WGS sequence"/>
</dbReference>
<dbReference type="RefSeq" id="WP_301140928.1">
    <property type="nucleotide sequence ID" value="NZ_JAUHQA010000001.1"/>
</dbReference>